<feature type="coiled-coil region" evidence="1">
    <location>
        <begin position="28"/>
        <end position="57"/>
    </location>
</feature>
<evidence type="ECO:0000313" key="2">
    <source>
        <dbReference type="Proteomes" id="UP000036681"/>
    </source>
</evidence>
<dbReference type="WBParaSite" id="ALUE_0000189301-mRNA-1">
    <property type="protein sequence ID" value="ALUE_0000189301-mRNA-1"/>
    <property type="gene ID" value="ALUE_0000189301"/>
</dbReference>
<proteinExistence type="predicted"/>
<organism evidence="2 3">
    <name type="scientific">Ascaris lumbricoides</name>
    <name type="common">Giant roundworm</name>
    <dbReference type="NCBI Taxonomy" id="6252"/>
    <lineage>
        <taxon>Eukaryota</taxon>
        <taxon>Metazoa</taxon>
        <taxon>Ecdysozoa</taxon>
        <taxon>Nematoda</taxon>
        <taxon>Chromadorea</taxon>
        <taxon>Rhabditida</taxon>
        <taxon>Spirurina</taxon>
        <taxon>Ascaridomorpha</taxon>
        <taxon>Ascaridoidea</taxon>
        <taxon>Ascarididae</taxon>
        <taxon>Ascaris</taxon>
    </lineage>
</organism>
<keyword evidence="1" id="KW-0175">Coiled coil</keyword>
<keyword evidence="2" id="KW-1185">Reference proteome</keyword>
<evidence type="ECO:0000256" key="1">
    <source>
        <dbReference type="SAM" id="Coils"/>
    </source>
</evidence>
<evidence type="ECO:0000313" key="3">
    <source>
        <dbReference type="WBParaSite" id="ALUE_0000189301-mRNA-1"/>
    </source>
</evidence>
<dbReference type="AlphaFoldDB" id="A0A0M3HK48"/>
<protein>
    <submittedName>
        <fullName evidence="3">Titin</fullName>
    </submittedName>
</protein>
<sequence length="110" mass="12822">GTPKIEAEVHKNAKICEDEFGNRIKITLEELSKMEVIAEEELQKEEDKKAKEETKKIVVTMETIQVEERKLPQQKKEPIIEVSVKELKRVVKVELNEEEVVLQHTQDLET</sequence>
<name>A0A0M3HK48_ASCLU</name>
<accession>A0A0M3HK48</accession>
<dbReference type="Proteomes" id="UP000036681">
    <property type="component" value="Unplaced"/>
</dbReference>
<reference evidence="3" key="1">
    <citation type="submission" date="2017-02" db="UniProtKB">
        <authorList>
            <consortium name="WormBaseParasite"/>
        </authorList>
    </citation>
    <scope>IDENTIFICATION</scope>
</reference>